<evidence type="ECO:0000313" key="2">
    <source>
        <dbReference type="Proteomes" id="UP000176850"/>
    </source>
</evidence>
<dbReference type="EMBL" id="MFZH01000046">
    <property type="protein sequence ID" value="OGK17446.1"/>
    <property type="molecule type" value="Genomic_DNA"/>
</dbReference>
<evidence type="ECO:0000313" key="1">
    <source>
        <dbReference type="EMBL" id="OGK17446.1"/>
    </source>
</evidence>
<name>A0A1F7GEX3_9BACT</name>
<accession>A0A1F7GEX3</accession>
<organism evidence="1 2">
    <name type="scientific">Candidatus Roizmanbacteria bacterium RIFCSPHIGHO2_01_FULL_39_24</name>
    <dbReference type="NCBI Taxonomy" id="1802032"/>
    <lineage>
        <taxon>Bacteria</taxon>
        <taxon>Candidatus Roizmaniibacteriota</taxon>
    </lineage>
</organism>
<gene>
    <name evidence="1" type="ORF">A2799_03265</name>
</gene>
<sequence>MGNERRENPLGRLMPKTTGEKMLAGAITIDLGVISSSVLITHLTKEGLLDLTAEQTQAIKDVLFWGGHIVVSDIILKVGGAVKMKFFEEENWFKQRES</sequence>
<reference evidence="1 2" key="1">
    <citation type="journal article" date="2016" name="Nat. Commun.">
        <title>Thousands of microbial genomes shed light on interconnected biogeochemical processes in an aquifer system.</title>
        <authorList>
            <person name="Anantharaman K."/>
            <person name="Brown C.T."/>
            <person name="Hug L.A."/>
            <person name="Sharon I."/>
            <person name="Castelle C.J."/>
            <person name="Probst A.J."/>
            <person name="Thomas B.C."/>
            <person name="Singh A."/>
            <person name="Wilkins M.J."/>
            <person name="Karaoz U."/>
            <person name="Brodie E.L."/>
            <person name="Williams K.H."/>
            <person name="Hubbard S.S."/>
            <person name="Banfield J.F."/>
        </authorList>
    </citation>
    <scope>NUCLEOTIDE SEQUENCE [LARGE SCALE GENOMIC DNA]</scope>
</reference>
<protein>
    <submittedName>
        <fullName evidence="1">Uncharacterized protein</fullName>
    </submittedName>
</protein>
<comment type="caution">
    <text evidence="1">The sequence shown here is derived from an EMBL/GenBank/DDBJ whole genome shotgun (WGS) entry which is preliminary data.</text>
</comment>
<dbReference type="Proteomes" id="UP000176850">
    <property type="component" value="Unassembled WGS sequence"/>
</dbReference>
<proteinExistence type="predicted"/>
<dbReference type="AlphaFoldDB" id="A0A1F7GEX3"/>